<gene>
    <name evidence="1" type="ORF">METZ01_LOCUS191640</name>
</gene>
<accession>A0A382DJY2</accession>
<reference evidence="1" key="1">
    <citation type="submission" date="2018-05" db="EMBL/GenBank/DDBJ databases">
        <authorList>
            <person name="Lanie J.A."/>
            <person name="Ng W.-L."/>
            <person name="Kazmierczak K.M."/>
            <person name="Andrzejewski T.M."/>
            <person name="Davidsen T.M."/>
            <person name="Wayne K.J."/>
            <person name="Tettelin H."/>
            <person name="Glass J.I."/>
            <person name="Rusch D."/>
            <person name="Podicherti R."/>
            <person name="Tsui H.-C.T."/>
            <person name="Winkler M.E."/>
        </authorList>
    </citation>
    <scope>NUCLEOTIDE SEQUENCE</scope>
</reference>
<name>A0A382DJY2_9ZZZZ</name>
<feature type="non-terminal residue" evidence="1">
    <location>
        <position position="1"/>
    </location>
</feature>
<dbReference type="AlphaFoldDB" id="A0A382DJY2"/>
<evidence type="ECO:0000313" key="1">
    <source>
        <dbReference type="EMBL" id="SVB38786.1"/>
    </source>
</evidence>
<sequence length="186" mass="21268">VEKKLYSTVKIPMKTKIAFLLNYKIAKKKENNRSIKLGLGGNKIRTVAYFLPEKEQFTRLAIHYLNNLNKHNLEIKLICRSSVSELFNVSVSHPDIFISDKQLNRFGLPHPSTTVKMNQVVADAVVDLNPDFDPVHGILMQKINSPLKIGFESNWSQKLFTITLTANNNGYMENQYHQINNLLGIQ</sequence>
<proteinExistence type="predicted"/>
<protein>
    <submittedName>
        <fullName evidence="1">Uncharacterized protein</fullName>
    </submittedName>
</protein>
<dbReference type="EMBL" id="UINC01039791">
    <property type="protein sequence ID" value="SVB38786.1"/>
    <property type="molecule type" value="Genomic_DNA"/>
</dbReference>
<organism evidence="1">
    <name type="scientific">marine metagenome</name>
    <dbReference type="NCBI Taxonomy" id="408172"/>
    <lineage>
        <taxon>unclassified sequences</taxon>
        <taxon>metagenomes</taxon>
        <taxon>ecological metagenomes</taxon>
    </lineage>
</organism>